<feature type="coiled-coil region" evidence="1">
    <location>
        <begin position="131"/>
        <end position="158"/>
    </location>
</feature>
<reference evidence="5" key="1">
    <citation type="submission" date="2021-05" db="EMBL/GenBank/DDBJ databases">
        <title>The genome of the haptophyte Pavlova lutheri (Diacronema luteri, Pavlovales) - a model for lipid biosynthesis in eukaryotic algae.</title>
        <authorList>
            <person name="Hulatt C.J."/>
            <person name="Posewitz M.C."/>
        </authorList>
    </citation>
    <scope>NUCLEOTIDE SEQUENCE</scope>
    <source>
        <strain evidence="5">NIVA-4/92</strain>
    </source>
</reference>
<dbReference type="EMBL" id="JAGTXO010000002">
    <property type="protein sequence ID" value="KAG8469969.1"/>
    <property type="molecule type" value="Genomic_DNA"/>
</dbReference>
<dbReference type="GO" id="GO:0005737">
    <property type="term" value="C:cytoplasm"/>
    <property type="evidence" value="ECO:0007669"/>
    <property type="project" value="TreeGrafter"/>
</dbReference>
<dbReference type="OrthoDB" id="4062651at2759"/>
<dbReference type="InterPro" id="IPR050167">
    <property type="entry name" value="Ser_Thr_protein_kinase"/>
</dbReference>
<feature type="signal peptide" evidence="3">
    <location>
        <begin position="1"/>
        <end position="19"/>
    </location>
</feature>
<feature type="domain" description="Protein kinase" evidence="4">
    <location>
        <begin position="149"/>
        <end position="441"/>
    </location>
</feature>
<name>A0A8J5Y2A0_DIALT</name>
<evidence type="ECO:0000313" key="6">
    <source>
        <dbReference type="Proteomes" id="UP000751190"/>
    </source>
</evidence>
<organism evidence="5 6">
    <name type="scientific">Diacronema lutheri</name>
    <name type="common">Unicellular marine alga</name>
    <name type="synonym">Monochrysis lutheri</name>
    <dbReference type="NCBI Taxonomy" id="2081491"/>
    <lineage>
        <taxon>Eukaryota</taxon>
        <taxon>Haptista</taxon>
        <taxon>Haptophyta</taxon>
        <taxon>Pavlovophyceae</taxon>
        <taxon>Pavlovales</taxon>
        <taxon>Pavlovaceae</taxon>
        <taxon>Diacronema</taxon>
    </lineage>
</organism>
<evidence type="ECO:0000256" key="3">
    <source>
        <dbReference type="SAM" id="SignalP"/>
    </source>
</evidence>
<keyword evidence="3" id="KW-0732">Signal</keyword>
<dbReference type="InterPro" id="IPR011009">
    <property type="entry name" value="Kinase-like_dom_sf"/>
</dbReference>
<evidence type="ECO:0000259" key="4">
    <source>
        <dbReference type="PROSITE" id="PS50011"/>
    </source>
</evidence>
<feature type="compositionally biased region" description="Pro residues" evidence="2">
    <location>
        <begin position="475"/>
        <end position="487"/>
    </location>
</feature>
<feature type="region of interest" description="Disordered" evidence="2">
    <location>
        <begin position="465"/>
        <end position="508"/>
    </location>
</feature>
<dbReference type="Gene3D" id="1.10.510.10">
    <property type="entry name" value="Transferase(Phosphotransferase) domain 1"/>
    <property type="match status" value="1"/>
</dbReference>
<dbReference type="PROSITE" id="PS50011">
    <property type="entry name" value="PROTEIN_KINASE_DOM"/>
    <property type="match status" value="1"/>
</dbReference>
<dbReference type="PANTHER" id="PTHR23257:SF963">
    <property type="entry name" value="AT08303P"/>
    <property type="match status" value="1"/>
</dbReference>
<keyword evidence="6" id="KW-1185">Reference proteome</keyword>
<keyword evidence="1" id="KW-0175">Coiled coil</keyword>
<feature type="chain" id="PRO_5035159899" description="Protein kinase domain-containing protein" evidence="3">
    <location>
        <begin position="20"/>
        <end position="593"/>
    </location>
</feature>
<dbReference type="GO" id="GO:0004672">
    <property type="term" value="F:protein kinase activity"/>
    <property type="evidence" value="ECO:0007669"/>
    <property type="project" value="InterPro"/>
</dbReference>
<dbReference type="AlphaFoldDB" id="A0A8J5Y2A0"/>
<dbReference type="InterPro" id="IPR036537">
    <property type="entry name" value="Adaptor_Cbl_N_dom_sf"/>
</dbReference>
<dbReference type="GO" id="GO:0007166">
    <property type="term" value="P:cell surface receptor signaling pathway"/>
    <property type="evidence" value="ECO:0007669"/>
    <property type="project" value="InterPro"/>
</dbReference>
<dbReference type="Gene3D" id="1.20.930.20">
    <property type="entry name" value="Adaptor protein Cbl, N-terminal domain"/>
    <property type="match status" value="1"/>
</dbReference>
<dbReference type="Pfam" id="PF00069">
    <property type="entry name" value="Pkinase"/>
    <property type="match status" value="1"/>
</dbReference>
<evidence type="ECO:0000313" key="5">
    <source>
        <dbReference type="EMBL" id="KAG8469969.1"/>
    </source>
</evidence>
<dbReference type="PANTHER" id="PTHR23257">
    <property type="entry name" value="SERINE-THREONINE PROTEIN KINASE"/>
    <property type="match status" value="1"/>
</dbReference>
<proteinExistence type="predicted"/>
<protein>
    <recommendedName>
        <fullName evidence="4">Protein kinase domain-containing protein</fullName>
    </recommendedName>
</protein>
<dbReference type="SUPFAM" id="SSF56112">
    <property type="entry name" value="Protein kinase-like (PK-like)"/>
    <property type="match status" value="1"/>
</dbReference>
<sequence length="593" mass="63183">MAEVAVSLVLTSAIQACRAAWQAYSAGTRNHKMVATLRDEWRWLESRLKQLASDDIDAATHAQPLGELTKLARETAGFVTEYSSRSRVQRMQYALRDRARMRDLAERLAVLQQRLQLSPQIDATRALRLRERLAEDDVADLEAEAEAAQELVNELHAGASGARGSATASAGVARVDDQIDAAALDTLLDEMVDALRAAKSTKRERRRDARGAQVLLRRLGGGDVKRAVSGPNVLQVFGAMTLDPSRLCLVLELAPDGSLLDAMRARSHDPLPAAELARCARDVVAGVNHLHARQVHHGDLKSADVLRCTGGVWKLCDFGLARARCTTRATRSTGGGAAGTLPWMAPELLDRARDRMAMRDKVDCYALGCVFYELLAWRTPWEGKSDAIVFDAVRAGERPRLPVDRRPAAALRPLVGAMAQLWAHEPLDRPPVDLALVAPVQCVVEAAEAADAAAAAVVAAGGGGGGGAEVARAQQPPPPPRDAPPPYVQAVRDAPPPVAQRPPPPTADELKAMSWPQLVAAVRAGAAPVDGAGAGGEDWVAAMAQRAEEVAAAIVAVSRRAIEDGASCELAASAGALEAVVAAIRNIWFFPLF</sequence>
<evidence type="ECO:0000256" key="1">
    <source>
        <dbReference type="SAM" id="Coils"/>
    </source>
</evidence>
<evidence type="ECO:0000256" key="2">
    <source>
        <dbReference type="SAM" id="MobiDB-lite"/>
    </source>
</evidence>
<dbReference type="InterPro" id="IPR000719">
    <property type="entry name" value="Prot_kinase_dom"/>
</dbReference>
<dbReference type="GO" id="GO:0005524">
    <property type="term" value="F:ATP binding"/>
    <property type="evidence" value="ECO:0007669"/>
    <property type="project" value="InterPro"/>
</dbReference>
<gene>
    <name evidence="5" type="ORF">KFE25_006424</name>
</gene>
<dbReference type="Proteomes" id="UP000751190">
    <property type="component" value="Unassembled WGS sequence"/>
</dbReference>
<comment type="caution">
    <text evidence="5">The sequence shown here is derived from an EMBL/GenBank/DDBJ whole genome shotgun (WGS) entry which is preliminary data.</text>
</comment>
<feature type="compositionally biased region" description="Pro residues" evidence="2">
    <location>
        <begin position="494"/>
        <end position="506"/>
    </location>
</feature>
<accession>A0A8J5Y2A0</accession>